<name>A0ABS8TDJ4_DATST</name>
<dbReference type="InterPro" id="IPR045087">
    <property type="entry name" value="Cu-oxidase_fam"/>
</dbReference>
<evidence type="ECO:0000259" key="2">
    <source>
        <dbReference type="Pfam" id="PF00394"/>
    </source>
</evidence>
<sequence>AGTYFYHGHYGMQRSAGLYGSLIVKDGKEPFRYDEEFNLLLSDWWHKSSHDQQIDLSSKPFRWIGEPQSLLINGRGQFNCSLAAQFSKSRVPQCKLRGDEQYAPQILHVHPNKTYRLRVASSTALSSLNLAIGGLELVVTPPLLPK</sequence>
<dbReference type="Pfam" id="PF07732">
    <property type="entry name" value="Cu-oxidase_3"/>
    <property type="match status" value="1"/>
</dbReference>
<feature type="domain" description="Plastocyanin-like" evidence="2">
    <location>
        <begin position="36"/>
        <end position="139"/>
    </location>
</feature>
<gene>
    <name evidence="4" type="ORF">HAX54_008053</name>
</gene>
<evidence type="ECO:0000256" key="1">
    <source>
        <dbReference type="ARBA" id="ARBA00010609"/>
    </source>
</evidence>
<feature type="domain" description="Plastocyanin-like" evidence="3">
    <location>
        <begin position="1"/>
        <end position="27"/>
    </location>
</feature>
<feature type="non-terminal residue" evidence="4">
    <location>
        <position position="1"/>
    </location>
</feature>
<evidence type="ECO:0000313" key="5">
    <source>
        <dbReference type="Proteomes" id="UP000823775"/>
    </source>
</evidence>
<dbReference type="Pfam" id="PF00394">
    <property type="entry name" value="Cu-oxidase"/>
    <property type="match status" value="1"/>
</dbReference>
<organism evidence="4 5">
    <name type="scientific">Datura stramonium</name>
    <name type="common">Jimsonweed</name>
    <name type="synonym">Common thornapple</name>
    <dbReference type="NCBI Taxonomy" id="4076"/>
    <lineage>
        <taxon>Eukaryota</taxon>
        <taxon>Viridiplantae</taxon>
        <taxon>Streptophyta</taxon>
        <taxon>Embryophyta</taxon>
        <taxon>Tracheophyta</taxon>
        <taxon>Spermatophyta</taxon>
        <taxon>Magnoliopsida</taxon>
        <taxon>eudicotyledons</taxon>
        <taxon>Gunneridae</taxon>
        <taxon>Pentapetalae</taxon>
        <taxon>asterids</taxon>
        <taxon>lamiids</taxon>
        <taxon>Solanales</taxon>
        <taxon>Solanaceae</taxon>
        <taxon>Solanoideae</taxon>
        <taxon>Datureae</taxon>
        <taxon>Datura</taxon>
    </lineage>
</organism>
<keyword evidence="5" id="KW-1185">Reference proteome</keyword>
<evidence type="ECO:0008006" key="6">
    <source>
        <dbReference type="Google" id="ProtNLM"/>
    </source>
</evidence>
<comment type="caution">
    <text evidence="4">The sequence shown here is derived from an EMBL/GenBank/DDBJ whole genome shotgun (WGS) entry which is preliminary data.</text>
</comment>
<proteinExistence type="inferred from homology"/>
<protein>
    <recommendedName>
        <fullName evidence="6">L-ascorbate oxidase</fullName>
    </recommendedName>
</protein>
<dbReference type="Gene3D" id="2.60.40.420">
    <property type="entry name" value="Cupredoxins - blue copper proteins"/>
    <property type="match status" value="2"/>
</dbReference>
<dbReference type="EMBL" id="JACEIK010001416">
    <property type="protein sequence ID" value="MCD7469198.1"/>
    <property type="molecule type" value="Genomic_DNA"/>
</dbReference>
<dbReference type="PANTHER" id="PTHR11709">
    <property type="entry name" value="MULTI-COPPER OXIDASE"/>
    <property type="match status" value="1"/>
</dbReference>
<dbReference type="PANTHER" id="PTHR11709:SF310">
    <property type="entry name" value="L-ASCORBATE OXIDASE"/>
    <property type="match status" value="1"/>
</dbReference>
<evidence type="ECO:0000313" key="4">
    <source>
        <dbReference type="EMBL" id="MCD7469198.1"/>
    </source>
</evidence>
<dbReference type="SUPFAM" id="SSF49503">
    <property type="entry name" value="Cupredoxins"/>
    <property type="match status" value="2"/>
</dbReference>
<dbReference type="InterPro" id="IPR008972">
    <property type="entry name" value="Cupredoxin"/>
</dbReference>
<evidence type="ECO:0000259" key="3">
    <source>
        <dbReference type="Pfam" id="PF07732"/>
    </source>
</evidence>
<dbReference type="Proteomes" id="UP000823775">
    <property type="component" value="Unassembled WGS sequence"/>
</dbReference>
<reference evidence="4 5" key="1">
    <citation type="journal article" date="2021" name="BMC Genomics">
        <title>Datura genome reveals duplications of psychoactive alkaloid biosynthetic genes and high mutation rate following tissue culture.</title>
        <authorList>
            <person name="Rajewski A."/>
            <person name="Carter-House D."/>
            <person name="Stajich J."/>
            <person name="Litt A."/>
        </authorList>
    </citation>
    <scope>NUCLEOTIDE SEQUENCE [LARGE SCALE GENOMIC DNA]</scope>
    <source>
        <strain evidence="4">AR-01</strain>
    </source>
</reference>
<dbReference type="InterPro" id="IPR011707">
    <property type="entry name" value="Cu-oxidase-like_N"/>
</dbReference>
<dbReference type="InterPro" id="IPR001117">
    <property type="entry name" value="Cu-oxidase_2nd"/>
</dbReference>
<accession>A0ABS8TDJ4</accession>
<comment type="similarity">
    <text evidence="1">Belongs to the multicopper oxidase family.</text>
</comment>